<dbReference type="OrthoDB" id="3176171at2759"/>
<dbReference type="Pfam" id="PF00225">
    <property type="entry name" value="Kinesin"/>
    <property type="match status" value="1"/>
</dbReference>
<dbReference type="GO" id="GO:0005875">
    <property type="term" value="C:microtubule associated complex"/>
    <property type="evidence" value="ECO:0007669"/>
    <property type="project" value="TreeGrafter"/>
</dbReference>
<dbReference type="GO" id="GO:0051231">
    <property type="term" value="P:spindle elongation"/>
    <property type="evidence" value="ECO:0007669"/>
    <property type="project" value="TreeGrafter"/>
</dbReference>
<dbReference type="SUPFAM" id="SSF52540">
    <property type="entry name" value="P-loop containing nucleoside triphosphate hydrolases"/>
    <property type="match status" value="1"/>
</dbReference>
<dbReference type="STRING" id="329046.A0A1Y2C5Q4"/>
<dbReference type="InterPro" id="IPR027640">
    <property type="entry name" value="Kinesin-like_fam"/>
</dbReference>
<dbReference type="PROSITE" id="PS00411">
    <property type="entry name" value="KINESIN_MOTOR_1"/>
    <property type="match status" value="1"/>
</dbReference>
<evidence type="ECO:0000256" key="6">
    <source>
        <dbReference type="PROSITE-ProRule" id="PRU00283"/>
    </source>
</evidence>
<gene>
    <name evidence="9" type="ORF">BCR33DRAFT_660874</name>
</gene>
<keyword evidence="5" id="KW-0175">Coiled coil</keyword>
<organism evidence="9 10">
    <name type="scientific">Rhizoclosmatium globosum</name>
    <dbReference type="NCBI Taxonomy" id="329046"/>
    <lineage>
        <taxon>Eukaryota</taxon>
        <taxon>Fungi</taxon>
        <taxon>Fungi incertae sedis</taxon>
        <taxon>Chytridiomycota</taxon>
        <taxon>Chytridiomycota incertae sedis</taxon>
        <taxon>Chytridiomycetes</taxon>
        <taxon>Chytridiales</taxon>
        <taxon>Chytriomycetaceae</taxon>
        <taxon>Rhizoclosmatium</taxon>
    </lineage>
</organism>
<dbReference type="InterPro" id="IPR036961">
    <property type="entry name" value="Kinesin_motor_dom_sf"/>
</dbReference>
<keyword evidence="2" id="KW-0963">Cytoplasm</keyword>
<dbReference type="CDD" id="cd00106">
    <property type="entry name" value="KISc"/>
    <property type="match status" value="1"/>
</dbReference>
<dbReference type="GO" id="GO:0005524">
    <property type="term" value="F:ATP binding"/>
    <property type="evidence" value="ECO:0007669"/>
    <property type="project" value="UniProtKB-UniRule"/>
</dbReference>
<dbReference type="InterPro" id="IPR019821">
    <property type="entry name" value="Kinesin_motor_CS"/>
</dbReference>
<name>A0A1Y2C5Q4_9FUNG</name>
<evidence type="ECO:0000313" key="9">
    <source>
        <dbReference type="EMBL" id="ORY42372.1"/>
    </source>
</evidence>
<dbReference type="GO" id="GO:0005737">
    <property type="term" value="C:cytoplasm"/>
    <property type="evidence" value="ECO:0007669"/>
    <property type="project" value="UniProtKB-SubCell"/>
</dbReference>
<evidence type="ECO:0000256" key="3">
    <source>
        <dbReference type="ARBA" id="ARBA00022741"/>
    </source>
</evidence>
<dbReference type="InterPro" id="IPR001752">
    <property type="entry name" value="Kinesin_motor_dom"/>
</dbReference>
<dbReference type="GO" id="GO:0003777">
    <property type="term" value="F:microtubule motor activity"/>
    <property type="evidence" value="ECO:0007669"/>
    <property type="project" value="InterPro"/>
</dbReference>
<comment type="subcellular location">
    <subcellularLocation>
        <location evidence="1">Cytoplasm</location>
    </subcellularLocation>
</comment>
<evidence type="ECO:0000256" key="1">
    <source>
        <dbReference type="ARBA" id="ARBA00004496"/>
    </source>
</evidence>
<feature type="binding site" evidence="6">
    <location>
        <begin position="61"/>
        <end position="68"/>
    </location>
    <ligand>
        <name>ATP</name>
        <dbReference type="ChEBI" id="CHEBI:30616"/>
    </ligand>
</feature>
<protein>
    <recommendedName>
        <fullName evidence="7">Kinesin-like protein</fullName>
    </recommendedName>
</protein>
<keyword evidence="3 6" id="KW-0547">Nucleotide-binding</keyword>
<comment type="similarity">
    <text evidence="6 7">Belongs to the TRAFAC class myosin-kinesin ATPase superfamily. Kinesin family.</text>
</comment>
<feature type="non-terminal residue" evidence="9">
    <location>
        <position position="337"/>
    </location>
</feature>
<evidence type="ECO:0000256" key="7">
    <source>
        <dbReference type="RuleBase" id="RU000394"/>
    </source>
</evidence>
<accession>A0A1Y2C5Q4</accession>
<proteinExistence type="inferred from homology"/>
<dbReference type="PROSITE" id="PS50067">
    <property type="entry name" value="KINESIN_MOTOR_2"/>
    <property type="match status" value="1"/>
</dbReference>
<evidence type="ECO:0000256" key="2">
    <source>
        <dbReference type="ARBA" id="ARBA00022490"/>
    </source>
</evidence>
<keyword evidence="4 6" id="KW-0067">ATP-binding</keyword>
<dbReference type="GO" id="GO:0007052">
    <property type="term" value="P:mitotic spindle organization"/>
    <property type="evidence" value="ECO:0007669"/>
    <property type="project" value="TreeGrafter"/>
</dbReference>
<dbReference type="GO" id="GO:0008017">
    <property type="term" value="F:microtubule binding"/>
    <property type="evidence" value="ECO:0007669"/>
    <property type="project" value="InterPro"/>
</dbReference>
<keyword evidence="6 7" id="KW-0505">Motor protein</keyword>
<sequence length="337" mass="36809">MGKTGNRIDITDPTGEKGSKPFYFDTIFAGDTQQEEVYGVAVEPLIRKCLEGYNGCIFAYGQTAAGKTHTMQGPANRIAESLSDTCTSVHSDIGIISRVVHQLNNHVKEHRGRVDEASGNCLDFVIKVSYLEIYNEGLIDLLVDKDKQGWDLENLKIRMETGTTSGKDLYVQNLTEKHIGSIKDYLKVLTTGAKNRSIGETNMNAQSSRSHAILTITIDQYLRSKIHLIDLAGSERADSTGATGDRLKEGAQINQSLSALGNVISALTSPSSSAKHHVPYRDSKLTYLLSDSLGGNALTLMITCCSPVSKNYSESISTLRFAERVKKVVNKAVVNMD</sequence>
<dbReference type="SMART" id="SM00129">
    <property type="entry name" value="KISc"/>
    <property type="match status" value="1"/>
</dbReference>
<comment type="caution">
    <text evidence="9">The sequence shown here is derived from an EMBL/GenBank/DDBJ whole genome shotgun (WGS) entry which is preliminary data.</text>
</comment>
<dbReference type="GO" id="GO:0007018">
    <property type="term" value="P:microtubule-based movement"/>
    <property type="evidence" value="ECO:0007669"/>
    <property type="project" value="InterPro"/>
</dbReference>
<dbReference type="Proteomes" id="UP000193642">
    <property type="component" value="Unassembled WGS sequence"/>
</dbReference>
<feature type="domain" description="Kinesin motor" evidence="8">
    <location>
        <begin position="1"/>
        <end position="328"/>
    </location>
</feature>
<reference evidence="9 10" key="1">
    <citation type="submission" date="2016-07" db="EMBL/GenBank/DDBJ databases">
        <title>Pervasive Adenine N6-methylation of Active Genes in Fungi.</title>
        <authorList>
            <consortium name="DOE Joint Genome Institute"/>
            <person name="Mondo S.J."/>
            <person name="Dannebaum R.O."/>
            <person name="Kuo R.C."/>
            <person name="Labutti K."/>
            <person name="Haridas S."/>
            <person name="Kuo A."/>
            <person name="Salamov A."/>
            <person name="Ahrendt S.R."/>
            <person name="Lipzen A."/>
            <person name="Sullivan W."/>
            <person name="Andreopoulos W.B."/>
            <person name="Clum A."/>
            <person name="Lindquist E."/>
            <person name="Daum C."/>
            <person name="Ramamoorthy G.K."/>
            <person name="Gryganskyi A."/>
            <person name="Culley D."/>
            <person name="Magnuson J.K."/>
            <person name="James T.Y."/>
            <person name="O'Malley M.A."/>
            <person name="Stajich J.E."/>
            <person name="Spatafora J.W."/>
            <person name="Visel A."/>
            <person name="Grigoriev I.V."/>
        </authorList>
    </citation>
    <scope>NUCLEOTIDE SEQUENCE [LARGE SCALE GENOMIC DNA]</scope>
    <source>
        <strain evidence="9 10">JEL800</strain>
    </source>
</reference>
<keyword evidence="10" id="KW-1185">Reference proteome</keyword>
<evidence type="ECO:0000256" key="5">
    <source>
        <dbReference type="ARBA" id="ARBA00023054"/>
    </source>
</evidence>
<dbReference type="PANTHER" id="PTHR47969">
    <property type="entry name" value="CHROMOSOME-ASSOCIATED KINESIN KIF4A-RELATED"/>
    <property type="match status" value="1"/>
</dbReference>
<evidence type="ECO:0000256" key="4">
    <source>
        <dbReference type="ARBA" id="ARBA00022840"/>
    </source>
</evidence>
<dbReference type="AlphaFoldDB" id="A0A1Y2C5Q4"/>
<dbReference type="GO" id="GO:0005874">
    <property type="term" value="C:microtubule"/>
    <property type="evidence" value="ECO:0007669"/>
    <property type="project" value="UniProtKB-KW"/>
</dbReference>
<dbReference type="EMBL" id="MCGO01000029">
    <property type="protein sequence ID" value="ORY42372.1"/>
    <property type="molecule type" value="Genomic_DNA"/>
</dbReference>
<dbReference type="PRINTS" id="PR00380">
    <property type="entry name" value="KINESINHEAVY"/>
</dbReference>
<dbReference type="Gene3D" id="3.40.850.10">
    <property type="entry name" value="Kinesin motor domain"/>
    <property type="match status" value="1"/>
</dbReference>
<dbReference type="PANTHER" id="PTHR47969:SF15">
    <property type="entry name" value="CHROMOSOME-ASSOCIATED KINESIN KIF4A-RELATED"/>
    <property type="match status" value="1"/>
</dbReference>
<evidence type="ECO:0000259" key="8">
    <source>
        <dbReference type="PROSITE" id="PS50067"/>
    </source>
</evidence>
<dbReference type="InterPro" id="IPR027417">
    <property type="entry name" value="P-loop_NTPase"/>
</dbReference>
<keyword evidence="7" id="KW-0493">Microtubule</keyword>
<evidence type="ECO:0000313" key="10">
    <source>
        <dbReference type="Proteomes" id="UP000193642"/>
    </source>
</evidence>